<gene>
    <name evidence="1" type="ORF">SAMN04488055_5494</name>
</gene>
<keyword evidence="2" id="KW-1185">Reference proteome</keyword>
<dbReference type="OrthoDB" id="9808317at2"/>
<accession>A0A1N6KB94</accession>
<dbReference type="InterPro" id="IPR027417">
    <property type="entry name" value="P-loop_NTPase"/>
</dbReference>
<dbReference type="AlphaFoldDB" id="A0A1N6KB94"/>
<evidence type="ECO:0008006" key="3">
    <source>
        <dbReference type="Google" id="ProtNLM"/>
    </source>
</evidence>
<dbReference type="Proteomes" id="UP000185003">
    <property type="component" value="Unassembled WGS sequence"/>
</dbReference>
<evidence type="ECO:0000313" key="1">
    <source>
        <dbReference type="EMBL" id="SIO53864.1"/>
    </source>
</evidence>
<name>A0A1N6KB94_9BACT</name>
<protein>
    <recommendedName>
        <fullName evidence="3">AAA domain (Dynein-related subfamily)</fullName>
    </recommendedName>
</protein>
<evidence type="ECO:0000313" key="2">
    <source>
        <dbReference type="Proteomes" id="UP000185003"/>
    </source>
</evidence>
<proteinExistence type="predicted"/>
<dbReference type="EMBL" id="FSRA01000002">
    <property type="protein sequence ID" value="SIO53864.1"/>
    <property type="molecule type" value="Genomic_DNA"/>
</dbReference>
<dbReference type="SUPFAM" id="SSF52540">
    <property type="entry name" value="P-loop containing nucleoside triphosphate hydrolases"/>
    <property type="match status" value="1"/>
</dbReference>
<dbReference type="CDD" id="cd00009">
    <property type="entry name" value="AAA"/>
    <property type="match status" value="1"/>
</dbReference>
<dbReference type="RefSeq" id="WP_074242718.1">
    <property type="nucleotide sequence ID" value="NZ_FSRA01000002.1"/>
</dbReference>
<dbReference type="STRING" id="536979.SAMN04488055_5494"/>
<sequence>MKPLELSGYLEFVFNNKYPVLVKSKPGCGKSDIITDAAQRIGQKLIISHPVVSDPTDYKGLPFPSKKGVAEFIPFGDLHQLIIAKEPTVFFLDDLGQATPAVQAACMQLLLARRINGHVISDNVTFIAASNRREDKAGVRGLLEPVKSRFVSIVELEVDTNDWVKWAIQHNMPTELIAFVRFKPDFLDDFSPTQDLVNSASPRTVANVGKQQLSGLDKKLEFEVFKGAAGEAFATEYCEFLRIIRELPSVDQIILTPTTAIVPTDPGAQFAISAALARKLSDSNIKSIITYLDRLPEEIAVACIKDGVTRTPEINHTREFIEWTSKKSSLMS</sequence>
<reference evidence="1 2" key="1">
    <citation type="submission" date="2016-11" db="EMBL/GenBank/DDBJ databases">
        <authorList>
            <person name="Jaros S."/>
            <person name="Januszkiewicz K."/>
            <person name="Wedrychowicz H."/>
        </authorList>
    </citation>
    <scope>NUCLEOTIDE SEQUENCE [LARGE SCALE GENOMIC DNA]</scope>
    <source>
        <strain evidence="1 2">DSM 24787</strain>
    </source>
</reference>
<dbReference type="Gene3D" id="3.40.50.300">
    <property type="entry name" value="P-loop containing nucleotide triphosphate hydrolases"/>
    <property type="match status" value="1"/>
</dbReference>
<organism evidence="1 2">
    <name type="scientific">Chitinophaga niabensis</name>
    <dbReference type="NCBI Taxonomy" id="536979"/>
    <lineage>
        <taxon>Bacteria</taxon>
        <taxon>Pseudomonadati</taxon>
        <taxon>Bacteroidota</taxon>
        <taxon>Chitinophagia</taxon>
        <taxon>Chitinophagales</taxon>
        <taxon>Chitinophagaceae</taxon>
        <taxon>Chitinophaga</taxon>
    </lineage>
</organism>